<feature type="compositionally biased region" description="Low complexity" evidence="1">
    <location>
        <begin position="324"/>
        <end position="358"/>
    </location>
</feature>
<dbReference type="AlphaFoldDB" id="A0A9P6RG87"/>
<comment type="caution">
    <text evidence="3">The sequence shown here is derived from an EMBL/GenBank/DDBJ whole genome shotgun (WGS) entry which is preliminary data.</text>
</comment>
<sequence>MSIPLFSKPCLVSGAAGSNTVYLAGISSTQSGTLEAYTVDLSNINAPTATLFASQTNPQTWTTSQPFACYNYPGLTSPTPFLAVQFGAFKTDFVNIKSAGAIDPPTYFPNVAFMSPKNFAINGAAVEGSDWVLALTNTTVDGTNSYWAGIRFNPSIVSSSQFNLITSSNPTSNPLLTIGTYVVDPTRGTGYITIFDYFGGGTMYITTGSQSNENIVTLTNPTTVRMLGVTLSTKAIPVTMKDTVYILDLGPDGSTVIYFFTPGKSAGIGALPIYGKVPRFSTLLSATALDNQIVIYSSFNNNVPIFNSLDTTTKTWSGPGMVASSYGGNPPSSSGNGSSGSSSSSGDSANDGSGGNSESSSSLGVIIGSIVGGLVVIGLVAFLFVRNRRQKNAVPVEPKPVDSNTNAYMNNYQDPNQFGGSMEMKQNNVQQQQSLYQQQQPQQQQEFYQNPQHQSFSNHSNAVNQQQPQDLSTLSQQPPPVINAQSSPEHSVGSPANSNTPHSVNNAGYRTSPTTATTPITAPSIITAEALNELQQLYKPPPANPQFNPNTQK</sequence>
<keyword evidence="4" id="KW-1185">Reference proteome</keyword>
<protein>
    <submittedName>
        <fullName evidence="3">Uncharacterized protein</fullName>
    </submittedName>
</protein>
<feature type="compositionally biased region" description="Polar residues" evidence="1">
    <location>
        <begin position="455"/>
        <end position="476"/>
    </location>
</feature>
<dbReference type="Proteomes" id="UP000823405">
    <property type="component" value="Unassembled WGS sequence"/>
</dbReference>
<dbReference type="EMBL" id="JAAAIN010000171">
    <property type="protein sequence ID" value="KAG0318935.1"/>
    <property type="molecule type" value="Genomic_DNA"/>
</dbReference>
<feature type="compositionally biased region" description="Polar residues" evidence="1">
    <location>
        <begin position="402"/>
        <end position="419"/>
    </location>
</feature>
<evidence type="ECO:0000313" key="4">
    <source>
        <dbReference type="Proteomes" id="UP000823405"/>
    </source>
</evidence>
<reference evidence="3" key="1">
    <citation type="journal article" date="2020" name="Fungal Divers.">
        <title>Resolving the Mortierellaceae phylogeny through synthesis of multi-gene phylogenetics and phylogenomics.</title>
        <authorList>
            <person name="Vandepol N."/>
            <person name="Liber J."/>
            <person name="Desiro A."/>
            <person name="Na H."/>
            <person name="Kennedy M."/>
            <person name="Barry K."/>
            <person name="Grigoriev I.V."/>
            <person name="Miller A.N."/>
            <person name="O'Donnell K."/>
            <person name="Stajich J.E."/>
            <person name="Bonito G."/>
        </authorList>
    </citation>
    <scope>NUCLEOTIDE SEQUENCE</scope>
    <source>
        <strain evidence="3">NVP60</strain>
    </source>
</reference>
<dbReference type="OrthoDB" id="2420092at2759"/>
<feature type="region of interest" description="Disordered" evidence="1">
    <location>
        <begin position="320"/>
        <end position="358"/>
    </location>
</feature>
<evidence type="ECO:0000256" key="2">
    <source>
        <dbReference type="SAM" id="Phobius"/>
    </source>
</evidence>
<feature type="region of interest" description="Disordered" evidence="1">
    <location>
        <begin position="395"/>
        <end position="518"/>
    </location>
</feature>
<feature type="compositionally biased region" description="Polar residues" evidence="1">
    <location>
        <begin position="483"/>
        <end position="509"/>
    </location>
</feature>
<keyword evidence="2" id="KW-1133">Transmembrane helix</keyword>
<keyword evidence="2" id="KW-0472">Membrane</keyword>
<keyword evidence="2" id="KW-0812">Transmembrane</keyword>
<dbReference type="CDD" id="cd12087">
    <property type="entry name" value="TM_EGFR-like"/>
    <property type="match status" value="1"/>
</dbReference>
<gene>
    <name evidence="3" type="ORF">BGZ97_003078</name>
</gene>
<proteinExistence type="predicted"/>
<feature type="transmembrane region" description="Helical" evidence="2">
    <location>
        <begin position="363"/>
        <end position="385"/>
    </location>
</feature>
<accession>A0A9P6RG87</accession>
<organism evidence="3 4">
    <name type="scientific">Linnemannia gamsii</name>
    <dbReference type="NCBI Taxonomy" id="64522"/>
    <lineage>
        <taxon>Eukaryota</taxon>
        <taxon>Fungi</taxon>
        <taxon>Fungi incertae sedis</taxon>
        <taxon>Mucoromycota</taxon>
        <taxon>Mortierellomycotina</taxon>
        <taxon>Mortierellomycetes</taxon>
        <taxon>Mortierellales</taxon>
        <taxon>Mortierellaceae</taxon>
        <taxon>Linnemannia</taxon>
    </lineage>
</organism>
<evidence type="ECO:0000256" key="1">
    <source>
        <dbReference type="SAM" id="MobiDB-lite"/>
    </source>
</evidence>
<evidence type="ECO:0000313" key="3">
    <source>
        <dbReference type="EMBL" id="KAG0318935.1"/>
    </source>
</evidence>
<feature type="compositionally biased region" description="Low complexity" evidence="1">
    <location>
        <begin position="426"/>
        <end position="454"/>
    </location>
</feature>
<name>A0A9P6RG87_9FUNG</name>